<evidence type="ECO:0000256" key="8">
    <source>
        <dbReference type="SAM" id="Coils"/>
    </source>
</evidence>
<evidence type="ECO:0000259" key="11">
    <source>
        <dbReference type="PROSITE" id="PS51192"/>
    </source>
</evidence>
<keyword evidence="6" id="KW-0067">ATP-binding</keyword>
<feature type="compositionally biased region" description="Low complexity" evidence="9">
    <location>
        <begin position="46"/>
        <end position="57"/>
    </location>
</feature>
<dbReference type="GO" id="GO:0008270">
    <property type="term" value="F:zinc ion binding"/>
    <property type="evidence" value="ECO:0007669"/>
    <property type="project" value="UniProtKB-KW"/>
</dbReference>
<reference evidence="13" key="1">
    <citation type="submission" date="2021-02" db="EMBL/GenBank/DDBJ databases">
        <title>Genome sequence Cadophora malorum strain M34.</title>
        <authorList>
            <person name="Stefanovic E."/>
            <person name="Vu D."/>
            <person name="Scully C."/>
            <person name="Dijksterhuis J."/>
            <person name="Roader J."/>
            <person name="Houbraken J."/>
        </authorList>
    </citation>
    <scope>NUCLEOTIDE SEQUENCE</scope>
    <source>
        <strain evidence="13">M34</strain>
    </source>
</reference>
<evidence type="ECO:0000256" key="1">
    <source>
        <dbReference type="ARBA" id="ARBA00022723"/>
    </source>
</evidence>
<gene>
    <name evidence="13" type="ORF">IFR04_000902</name>
</gene>
<name>A0A8H7WJS8_9HELO</name>
<dbReference type="InterPro" id="IPR038718">
    <property type="entry name" value="SNF2-like_sf"/>
</dbReference>
<feature type="region of interest" description="Disordered" evidence="9">
    <location>
        <begin position="1"/>
        <end position="59"/>
    </location>
</feature>
<dbReference type="GO" id="GO:0016787">
    <property type="term" value="F:hydrolase activity"/>
    <property type="evidence" value="ECO:0007669"/>
    <property type="project" value="UniProtKB-KW"/>
</dbReference>
<evidence type="ECO:0000256" key="6">
    <source>
        <dbReference type="ARBA" id="ARBA00022840"/>
    </source>
</evidence>
<dbReference type="Pfam" id="PF00271">
    <property type="entry name" value="Helicase_C"/>
    <property type="match status" value="1"/>
</dbReference>
<dbReference type="SUPFAM" id="SSF57850">
    <property type="entry name" value="RING/U-box"/>
    <property type="match status" value="1"/>
</dbReference>
<dbReference type="InterPro" id="IPR013083">
    <property type="entry name" value="Znf_RING/FYVE/PHD"/>
</dbReference>
<protein>
    <submittedName>
        <fullName evidence="13">Uncharacterized protein</fullName>
    </submittedName>
</protein>
<dbReference type="Pfam" id="PF00176">
    <property type="entry name" value="SNF2-rel_dom"/>
    <property type="match status" value="1"/>
</dbReference>
<feature type="compositionally biased region" description="Basic residues" evidence="9">
    <location>
        <begin position="1"/>
        <end position="12"/>
    </location>
</feature>
<dbReference type="PROSITE" id="PS50089">
    <property type="entry name" value="ZF_RING_2"/>
    <property type="match status" value="1"/>
</dbReference>
<keyword evidence="3 7" id="KW-0863">Zinc-finger</keyword>
<evidence type="ECO:0000313" key="13">
    <source>
        <dbReference type="EMBL" id="KAG4425958.1"/>
    </source>
</evidence>
<dbReference type="Gene3D" id="3.40.50.10810">
    <property type="entry name" value="Tandem AAA-ATPase domain"/>
    <property type="match status" value="1"/>
</dbReference>
<feature type="domain" description="RING-type" evidence="10">
    <location>
        <begin position="1142"/>
        <end position="1180"/>
    </location>
</feature>
<dbReference type="PROSITE" id="PS00518">
    <property type="entry name" value="ZF_RING_1"/>
    <property type="match status" value="1"/>
</dbReference>
<evidence type="ECO:0000259" key="10">
    <source>
        <dbReference type="PROSITE" id="PS50089"/>
    </source>
</evidence>
<feature type="region of interest" description="Disordered" evidence="9">
    <location>
        <begin position="754"/>
        <end position="776"/>
    </location>
</feature>
<dbReference type="SUPFAM" id="SSF52540">
    <property type="entry name" value="P-loop containing nucleoside triphosphate hydrolases"/>
    <property type="match status" value="2"/>
</dbReference>
<dbReference type="Gene3D" id="3.30.40.10">
    <property type="entry name" value="Zinc/RING finger domain, C3HC4 (zinc finger)"/>
    <property type="match status" value="1"/>
</dbReference>
<feature type="domain" description="Helicase C-terminal" evidence="12">
    <location>
        <begin position="1251"/>
        <end position="1410"/>
    </location>
</feature>
<dbReference type="Proteomes" id="UP000664132">
    <property type="component" value="Unassembled WGS sequence"/>
</dbReference>
<dbReference type="InterPro" id="IPR059033">
    <property type="entry name" value="C144_05_dom"/>
</dbReference>
<dbReference type="SMART" id="SM00184">
    <property type="entry name" value="RING"/>
    <property type="match status" value="1"/>
</dbReference>
<dbReference type="EMBL" id="JAFJYH010000006">
    <property type="protein sequence ID" value="KAG4425958.1"/>
    <property type="molecule type" value="Genomic_DNA"/>
</dbReference>
<dbReference type="PROSITE" id="PS51192">
    <property type="entry name" value="HELICASE_ATP_BIND_1"/>
    <property type="match status" value="1"/>
</dbReference>
<dbReference type="PROSITE" id="PS51194">
    <property type="entry name" value="HELICASE_CTER"/>
    <property type="match status" value="1"/>
</dbReference>
<dbReference type="CDD" id="cd18070">
    <property type="entry name" value="DEXQc_SHPRH"/>
    <property type="match status" value="1"/>
</dbReference>
<dbReference type="OrthoDB" id="5330228at2759"/>
<evidence type="ECO:0000256" key="4">
    <source>
        <dbReference type="ARBA" id="ARBA00022801"/>
    </source>
</evidence>
<dbReference type="GO" id="GO:0005524">
    <property type="term" value="F:ATP binding"/>
    <property type="evidence" value="ECO:0007669"/>
    <property type="project" value="InterPro"/>
</dbReference>
<dbReference type="PANTHER" id="PTHR45865:SF1">
    <property type="entry name" value="E3 UBIQUITIN-PROTEIN LIGASE SHPRH"/>
    <property type="match status" value="1"/>
</dbReference>
<dbReference type="InterPro" id="IPR052583">
    <property type="entry name" value="ATP-helicase/E3_Ub-Ligase"/>
</dbReference>
<sequence length="1499" mass="169356">MGRFKVTARRGRGGGSPRFGGGKRFEHSLGSSSSSSITTPQEGQDSSSTGNSSPVSSLPARDLPDELIEFMLGTTSVSEPPRKRQKVVSRENEQPMDEYVVVKKSIWEIEFAGSKLSQFDAPLEKETIRPFVSWVRHWGPEFIEVLDERKQCVFHAPLPPKDSLEDVYLALLVNHESSSKAQGKLWTDFGLMLLERNGRDVLQMIFTVKWNITTSPYGVVQASVKTEALRQVLARYFPDPSTSKPEKWSPQDFYQSVHSPDRNDEVSAMQVDGLETELYPFQKRAVQWLLKREGVEWSAEGVKPKASRIGGELPLSFLQCTDSIGQKCYVSHLFGLITLNPLPFIEVEKQLRGGILAEEMGLGKTVEMISLISLHKRPQEGTQVYDIFTAQNVRPTGATLIIAPPSILKQWISEINRHAPGLKVMHYEGIKAHSKSNFENLVEDLASSDVVISTYSILAAEIHFTQLNPEKTLRRESKYPRPKSPLMMLSWWRCLIDEAQMIESGVSNAAIVARMIPRVNAWCVTGTPVRKDVSDLLGLLVFLRFEPYASIKHIWSSLISSHKSEFRKLFGILALRHSKQSVRDELKLPAQRRYVITMPFTPIEEQHYQELYNQMCAECGLDNQGAPVIDEWDPESFSDSMRRWLVRLRQTALHPEVGGRNRKALGQKDGPLRTVDQVLSTMMENTDLSIRTDQRTLLATKLKRGQLFENSPRVKEALEIWVEAANEAKAIVEECRTQLEQEMLVTETGKSVGGKVVATGSDNESEDEQEEIDPSSRLSAYRNRLRTALEIEHMAIFFRTNAYFQVKTNKEMTMPDSDEFKALEQLEEEGYEMAKRKRQEILQEIFGKADKLMKRVSRRAATQSFVEIPGFPSKPARGGIESRRVAQNLDTLAAALDAQANILDEWRETTIQFLLRPLVDEDEGVEITGDEYEESTKTQDEVMVYVAALRAVIGDRHDALSGQTNELIKHDVKAAIRVAKEGEGACPEKTIELLGIRQQVKPTKDMGSLRGIISDLRGLVTSLKPDADRGNSRAINELAIVEVQLKEVQKQLSQQDKAVKALEKEIELLTKLMNARLEYYRQLQQVSDMVAPYEGPNDERTLAKFLQEEENLSRKIATTKAKRRYLDHLRMEATNPEEQRICVICRESFEIGALTVCGHQYCKDCIRMWWHSHHNCPVCKRKLSQSDMHQITYKPQELSIETEDVHDVNQERSSSSSKRKSAIYSEISKIKLAEIKNTELDGPSFTTKVDTLARHLIWLRESDPGAKSIIYSQFKDFLDVLAQAFTKFRIGFTSIDRSNGIEKFKQDPGTECFLLHARAHSSGLNLVNANHVFLCEPLLNTALELQAIARVDRIGQHQETNVWLYLVDGTVEESIHQLSVKRRMEHIGKRLASDTSSKGKEREVSPAELLDSNLEEANSIELQQASLAGLLAKGGKGGEMVMKEDLWDCLFGGAEKRASKDGEVRRTLHDSDLRFDVEVSRELRAEAAEERMATAGGSA</sequence>
<dbReference type="CDD" id="cd18793">
    <property type="entry name" value="SF2_C_SNF"/>
    <property type="match status" value="1"/>
</dbReference>
<feature type="region of interest" description="Disordered" evidence="9">
    <location>
        <begin position="72"/>
        <end position="91"/>
    </location>
</feature>
<dbReference type="GO" id="GO:0061630">
    <property type="term" value="F:ubiquitin protein ligase activity"/>
    <property type="evidence" value="ECO:0007669"/>
    <property type="project" value="TreeGrafter"/>
</dbReference>
<keyword evidence="4" id="KW-0378">Hydrolase</keyword>
<evidence type="ECO:0000256" key="9">
    <source>
        <dbReference type="SAM" id="MobiDB-lite"/>
    </source>
</evidence>
<dbReference type="Pfam" id="PF13920">
    <property type="entry name" value="zf-C3HC4_3"/>
    <property type="match status" value="1"/>
</dbReference>
<dbReference type="SMART" id="SM00490">
    <property type="entry name" value="HELICc"/>
    <property type="match status" value="1"/>
</dbReference>
<evidence type="ECO:0000259" key="12">
    <source>
        <dbReference type="PROSITE" id="PS51194"/>
    </source>
</evidence>
<feature type="domain" description="Helicase ATP-binding" evidence="11">
    <location>
        <begin position="345"/>
        <end position="546"/>
    </location>
</feature>
<dbReference type="InterPro" id="IPR049730">
    <property type="entry name" value="SNF2/RAD54-like_C"/>
</dbReference>
<dbReference type="InterPro" id="IPR001841">
    <property type="entry name" value="Znf_RING"/>
</dbReference>
<keyword evidence="14" id="KW-1185">Reference proteome</keyword>
<organism evidence="13 14">
    <name type="scientific">Cadophora malorum</name>
    <dbReference type="NCBI Taxonomy" id="108018"/>
    <lineage>
        <taxon>Eukaryota</taxon>
        <taxon>Fungi</taxon>
        <taxon>Dikarya</taxon>
        <taxon>Ascomycota</taxon>
        <taxon>Pezizomycotina</taxon>
        <taxon>Leotiomycetes</taxon>
        <taxon>Helotiales</taxon>
        <taxon>Ploettnerulaceae</taxon>
        <taxon>Cadophora</taxon>
    </lineage>
</organism>
<dbReference type="InterPro" id="IPR014001">
    <property type="entry name" value="Helicase_ATP-bd"/>
</dbReference>
<dbReference type="InterPro" id="IPR001650">
    <property type="entry name" value="Helicase_C-like"/>
</dbReference>
<evidence type="ECO:0000256" key="2">
    <source>
        <dbReference type="ARBA" id="ARBA00022741"/>
    </source>
</evidence>
<dbReference type="InterPro" id="IPR000330">
    <property type="entry name" value="SNF2_N"/>
</dbReference>
<dbReference type="InterPro" id="IPR027417">
    <property type="entry name" value="P-loop_NTPase"/>
</dbReference>
<dbReference type="GO" id="GO:0005634">
    <property type="term" value="C:nucleus"/>
    <property type="evidence" value="ECO:0007669"/>
    <property type="project" value="TreeGrafter"/>
</dbReference>
<proteinExistence type="predicted"/>
<keyword evidence="1" id="KW-0479">Metal-binding</keyword>
<dbReference type="GO" id="GO:0000209">
    <property type="term" value="P:protein polyubiquitination"/>
    <property type="evidence" value="ECO:0007669"/>
    <property type="project" value="TreeGrafter"/>
</dbReference>
<dbReference type="PANTHER" id="PTHR45865">
    <property type="entry name" value="E3 UBIQUITIN-PROTEIN LIGASE SHPRH FAMILY MEMBER"/>
    <property type="match status" value="1"/>
</dbReference>
<keyword evidence="5" id="KW-0862">Zinc</keyword>
<feature type="coiled-coil region" evidence="8">
    <location>
        <begin position="1031"/>
        <end position="1072"/>
    </location>
</feature>
<dbReference type="FunFam" id="3.40.50.10810:FF:000059">
    <property type="entry name" value="SNF2 family helicase/ATPase, putative"/>
    <property type="match status" value="1"/>
</dbReference>
<feature type="compositionally biased region" description="Acidic residues" evidence="9">
    <location>
        <begin position="763"/>
        <end position="773"/>
    </location>
</feature>
<evidence type="ECO:0000256" key="3">
    <source>
        <dbReference type="ARBA" id="ARBA00022771"/>
    </source>
</evidence>
<dbReference type="Gene3D" id="3.40.50.300">
    <property type="entry name" value="P-loop containing nucleotide triphosphate hydrolases"/>
    <property type="match status" value="1"/>
</dbReference>
<dbReference type="InterPro" id="IPR017907">
    <property type="entry name" value="Znf_RING_CS"/>
</dbReference>
<keyword evidence="2" id="KW-0547">Nucleotide-binding</keyword>
<evidence type="ECO:0000256" key="5">
    <source>
        <dbReference type="ARBA" id="ARBA00022833"/>
    </source>
</evidence>
<accession>A0A8H7WJS8</accession>
<dbReference type="GO" id="GO:0006974">
    <property type="term" value="P:DNA damage response"/>
    <property type="evidence" value="ECO:0007669"/>
    <property type="project" value="TreeGrafter"/>
</dbReference>
<evidence type="ECO:0000313" key="14">
    <source>
        <dbReference type="Proteomes" id="UP000664132"/>
    </source>
</evidence>
<feature type="compositionally biased region" description="Gly residues" evidence="9">
    <location>
        <begin position="13"/>
        <end position="22"/>
    </location>
</feature>
<evidence type="ECO:0000256" key="7">
    <source>
        <dbReference type="PROSITE-ProRule" id="PRU00175"/>
    </source>
</evidence>
<dbReference type="Pfam" id="PF26021">
    <property type="entry name" value="Ferritin_C144_05"/>
    <property type="match status" value="1"/>
</dbReference>
<comment type="caution">
    <text evidence="13">The sequence shown here is derived from an EMBL/GenBank/DDBJ whole genome shotgun (WGS) entry which is preliminary data.</text>
</comment>
<dbReference type="SMART" id="SM00487">
    <property type="entry name" value="DEXDc"/>
    <property type="match status" value="1"/>
</dbReference>
<keyword evidence="8" id="KW-0175">Coiled coil</keyword>